<gene>
    <name evidence="1" type="ORF">BaRGS_00030953</name>
</gene>
<dbReference type="EMBL" id="JACVVK020000341">
    <property type="protein sequence ID" value="KAK7477770.1"/>
    <property type="molecule type" value="Genomic_DNA"/>
</dbReference>
<evidence type="ECO:0000313" key="1">
    <source>
        <dbReference type="EMBL" id="KAK7477770.1"/>
    </source>
</evidence>
<evidence type="ECO:0000313" key="2">
    <source>
        <dbReference type="Proteomes" id="UP001519460"/>
    </source>
</evidence>
<name>A0ABD0JRR7_9CAEN</name>
<proteinExistence type="predicted"/>
<protein>
    <submittedName>
        <fullName evidence="1">Uncharacterized protein</fullName>
    </submittedName>
</protein>
<keyword evidence="2" id="KW-1185">Reference proteome</keyword>
<accession>A0ABD0JRR7</accession>
<reference evidence="1 2" key="1">
    <citation type="journal article" date="2023" name="Sci. Data">
        <title>Genome assembly of the Korean intertidal mud-creeper Batillaria attramentaria.</title>
        <authorList>
            <person name="Patra A.K."/>
            <person name="Ho P.T."/>
            <person name="Jun S."/>
            <person name="Lee S.J."/>
            <person name="Kim Y."/>
            <person name="Won Y.J."/>
        </authorList>
    </citation>
    <scope>NUCLEOTIDE SEQUENCE [LARGE SCALE GENOMIC DNA]</scope>
    <source>
        <strain evidence="1">Wonlab-2016</strain>
    </source>
</reference>
<dbReference type="AlphaFoldDB" id="A0ABD0JRR7"/>
<comment type="caution">
    <text evidence="1">The sequence shown here is derived from an EMBL/GenBank/DDBJ whole genome shotgun (WGS) entry which is preliminary data.</text>
</comment>
<sequence length="312" mass="33887">MLMVSVYTSGDHIHFYSSCLVLSFLHPAQGITYTSTALVLSCLPYTRLRGSHTLLQLLSCPVFPTPGSGDHIHFYSSCLLLSYLHPAQGITYTATALVLSCLPYTRLRGSHTLLQLLSCPVFPTPGSGDHIHFYSSCLVLSFLHPAQGITYTSTALVLSCLPYTRLRGSHTLLQLLSSPVLPTPGSGDHIHFYSSCLLLSYLHPAQGITYTATALVLSCLSYTRLRGSHIHFYSSCLVLSFLHPAQGITYTSTALVLSCLSYTSGDHIHCYSSCLVLSFLHPAQGITYTSTALVLSCLSYTSGGSHTLKQRV</sequence>
<organism evidence="1 2">
    <name type="scientific">Batillaria attramentaria</name>
    <dbReference type="NCBI Taxonomy" id="370345"/>
    <lineage>
        <taxon>Eukaryota</taxon>
        <taxon>Metazoa</taxon>
        <taxon>Spiralia</taxon>
        <taxon>Lophotrochozoa</taxon>
        <taxon>Mollusca</taxon>
        <taxon>Gastropoda</taxon>
        <taxon>Caenogastropoda</taxon>
        <taxon>Sorbeoconcha</taxon>
        <taxon>Cerithioidea</taxon>
        <taxon>Batillariidae</taxon>
        <taxon>Batillaria</taxon>
    </lineage>
</organism>
<dbReference type="Proteomes" id="UP001519460">
    <property type="component" value="Unassembled WGS sequence"/>
</dbReference>